<dbReference type="PANTHER" id="PTHR43213:SF5">
    <property type="entry name" value="BIFUNCTIONAL DTTP_UTP PYROPHOSPHATASE_METHYLTRANSFERASE PROTEIN-RELATED"/>
    <property type="match status" value="1"/>
</dbReference>
<comment type="caution">
    <text evidence="3">Lacks conserved residue(s) required for the propagation of feature annotation.</text>
</comment>
<evidence type="ECO:0000256" key="3">
    <source>
        <dbReference type="HAMAP-Rule" id="MF_00528"/>
    </source>
</evidence>
<comment type="function">
    <text evidence="3">Nucleoside triphosphate pyrophosphatase that hydrolyzes dTTP and UTP. May have a dual role in cell division arrest and in preventing the incorporation of modified nucleotides into cellular nucleic acids.</text>
</comment>
<dbReference type="Proteomes" id="UP000184038">
    <property type="component" value="Unassembled WGS sequence"/>
</dbReference>
<gene>
    <name evidence="4" type="ORF">SAMN02746066_02727</name>
</gene>
<dbReference type="CDD" id="cd00555">
    <property type="entry name" value="Maf"/>
    <property type="match status" value="1"/>
</dbReference>
<dbReference type="InterPro" id="IPR003697">
    <property type="entry name" value="Maf-like"/>
</dbReference>
<comment type="similarity">
    <text evidence="3">Belongs to the Maf family. YhdE subfamily.</text>
</comment>
<feature type="site" description="Important for substrate specificity" evidence="3">
    <location>
        <position position="12"/>
    </location>
</feature>
<dbReference type="AlphaFoldDB" id="A0A1M7KFA7"/>
<comment type="subcellular location">
    <subcellularLocation>
        <location evidence="3">Cytoplasm</location>
    </subcellularLocation>
</comment>
<dbReference type="EC" id="3.6.1.9" evidence="3"/>
<dbReference type="GO" id="GO:0009117">
    <property type="term" value="P:nucleotide metabolic process"/>
    <property type="evidence" value="ECO:0007669"/>
    <property type="project" value="UniProtKB-KW"/>
</dbReference>
<dbReference type="PANTHER" id="PTHR43213">
    <property type="entry name" value="BIFUNCTIONAL DTTP/UTP PYROPHOSPHATASE/METHYLTRANSFERASE PROTEIN-RELATED"/>
    <property type="match status" value="1"/>
</dbReference>
<comment type="catalytic activity">
    <reaction evidence="3">
        <text>dTTP + H2O = dTMP + diphosphate + H(+)</text>
        <dbReference type="Rhea" id="RHEA:28534"/>
        <dbReference type="ChEBI" id="CHEBI:15377"/>
        <dbReference type="ChEBI" id="CHEBI:15378"/>
        <dbReference type="ChEBI" id="CHEBI:33019"/>
        <dbReference type="ChEBI" id="CHEBI:37568"/>
        <dbReference type="ChEBI" id="CHEBI:63528"/>
        <dbReference type="EC" id="3.6.1.9"/>
    </reaction>
</comment>
<protein>
    <recommendedName>
        <fullName evidence="3">dTTP/UTP pyrophosphatase</fullName>
        <shortName evidence="3">dTTPase/UTPase</shortName>
        <ecNumber evidence="3">3.6.1.9</ecNumber>
    </recommendedName>
    <alternativeName>
        <fullName evidence="3">Nucleoside triphosphate pyrophosphatase</fullName>
    </alternativeName>
    <alternativeName>
        <fullName evidence="3">Nucleotide pyrophosphatase</fullName>
        <shortName evidence="3">Nucleotide PPase</shortName>
    </alternativeName>
</protein>
<organism evidence="4 5">
    <name type="scientific">Anaerosporobacter mobilis DSM 15930</name>
    <dbReference type="NCBI Taxonomy" id="1120996"/>
    <lineage>
        <taxon>Bacteria</taxon>
        <taxon>Bacillati</taxon>
        <taxon>Bacillota</taxon>
        <taxon>Clostridia</taxon>
        <taxon>Lachnospirales</taxon>
        <taxon>Lachnospiraceae</taxon>
        <taxon>Anaerosporobacter</taxon>
    </lineage>
</organism>
<feature type="site" description="Important for substrate specificity" evidence="3">
    <location>
        <position position="70"/>
    </location>
</feature>
<evidence type="ECO:0000256" key="2">
    <source>
        <dbReference type="ARBA" id="ARBA00022801"/>
    </source>
</evidence>
<evidence type="ECO:0000256" key="1">
    <source>
        <dbReference type="ARBA" id="ARBA00001968"/>
    </source>
</evidence>
<dbReference type="GO" id="GO:0036218">
    <property type="term" value="F:dTTP diphosphatase activity"/>
    <property type="evidence" value="ECO:0007669"/>
    <property type="project" value="RHEA"/>
</dbReference>
<dbReference type="RefSeq" id="WP_073288595.1">
    <property type="nucleotide sequence ID" value="NZ_FRCP01000013.1"/>
</dbReference>
<comment type="catalytic activity">
    <reaction evidence="3">
        <text>UTP + H2O = UMP + diphosphate + H(+)</text>
        <dbReference type="Rhea" id="RHEA:29395"/>
        <dbReference type="ChEBI" id="CHEBI:15377"/>
        <dbReference type="ChEBI" id="CHEBI:15378"/>
        <dbReference type="ChEBI" id="CHEBI:33019"/>
        <dbReference type="ChEBI" id="CHEBI:46398"/>
        <dbReference type="ChEBI" id="CHEBI:57865"/>
        <dbReference type="EC" id="3.6.1.9"/>
    </reaction>
</comment>
<keyword evidence="5" id="KW-1185">Reference proteome</keyword>
<reference evidence="4 5" key="1">
    <citation type="submission" date="2016-11" db="EMBL/GenBank/DDBJ databases">
        <authorList>
            <person name="Jaros S."/>
            <person name="Januszkiewicz K."/>
            <person name="Wedrychowicz H."/>
        </authorList>
    </citation>
    <scope>NUCLEOTIDE SEQUENCE [LARGE SCALE GENOMIC DNA]</scope>
    <source>
        <strain evidence="4 5">DSM 15930</strain>
    </source>
</reference>
<dbReference type="STRING" id="1120996.SAMN02746066_02727"/>
<keyword evidence="3" id="KW-0546">Nucleotide metabolism</keyword>
<name>A0A1M7KFA7_9FIRM</name>
<feature type="site" description="Important for substrate specificity" evidence="3">
    <location>
        <position position="161"/>
    </location>
</feature>
<dbReference type="EMBL" id="FRCP01000013">
    <property type="protein sequence ID" value="SHM64006.1"/>
    <property type="molecule type" value="Genomic_DNA"/>
</dbReference>
<dbReference type="OrthoDB" id="9807767at2"/>
<dbReference type="HAMAP" id="MF_00528">
    <property type="entry name" value="Maf"/>
    <property type="match status" value="1"/>
</dbReference>
<keyword evidence="3" id="KW-0963">Cytoplasm</keyword>
<evidence type="ECO:0000313" key="5">
    <source>
        <dbReference type="Proteomes" id="UP000184038"/>
    </source>
</evidence>
<sequence length="198" mass="21834">MYNIILASGSPRRKEILEQVGIPFTVQASNKEEVITENEPVNIVKGLASMKANDVAENAKIHDVIIGCDTIVAYNNQIMGKPKNEEDAKLMLQLLQDDVHEVFTGVSIIIKMAAEDGSICDKEINFAVETKVYVNAMSEEQIEAYVATKEPMDKAGAYAVQGRFAVHIKKLDGDYYNVVGLPISRLYDVLLEEGVLAN</sequence>
<dbReference type="GO" id="GO:0005737">
    <property type="term" value="C:cytoplasm"/>
    <property type="evidence" value="ECO:0007669"/>
    <property type="project" value="UniProtKB-SubCell"/>
</dbReference>
<dbReference type="Gene3D" id="3.90.950.10">
    <property type="match status" value="1"/>
</dbReference>
<keyword evidence="2 3" id="KW-0378">Hydrolase</keyword>
<dbReference type="NCBIfam" id="TIGR00172">
    <property type="entry name" value="maf"/>
    <property type="match status" value="1"/>
</dbReference>
<dbReference type="SUPFAM" id="SSF52972">
    <property type="entry name" value="ITPase-like"/>
    <property type="match status" value="1"/>
</dbReference>
<proteinExistence type="inferred from homology"/>
<dbReference type="Pfam" id="PF02545">
    <property type="entry name" value="Maf"/>
    <property type="match status" value="1"/>
</dbReference>
<dbReference type="InterPro" id="IPR029001">
    <property type="entry name" value="ITPase-like_fam"/>
</dbReference>
<accession>A0A1M7KFA7</accession>
<evidence type="ECO:0000313" key="4">
    <source>
        <dbReference type="EMBL" id="SHM64006.1"/>
    </source>
</evidence>
<comment type="cofactor">
    <cofactor evidence="1 3">
        <name>a divalent metal cation</name>
        <dbReference type="ChEBI" id="CHEBI:60240"/>
    </cofactor>
</comment>
<dbReference type="GO" id="GO:0036221">
    <property type="term" value="F:UTP diphosphatase activity"/>
    <property type="evidence" value="ECO:0007669"/>
    <property type="project" value="RHEA"/>
</dbReference>
<feature type="active site" description="Proton acceptor" evidence="3">
    <location>
        <position position="69"/>
    </location>
</feature>
<dbReference type="PIRSF" id="PIRSF006305">
    <property type="entry name" value="Maf"/>
    <property type="match status" value="1"/>
</dbReference>